<comment type="subunit">
    <text evidence="4">Homodimer; the beta-strands of each monomer intercalate to form a hydrophobic core, while the alpha-helices form wings that extend away from the core.</text>
</comment>
<evidence type="ECO:0000256" key="4">
    <source>
        <dbReference type="HAMAP-Rule" id="MF_00167"/>
    </source>
</evidence>
<comment type="caution">
    <text evidence="5">The sequence shown here is derived from an EMBL/GenBank/DDBJ whole genome shotgun (WGS) entry which is preliminary data.</text>
</comment>
<keyword evidence="3 4" id="KW-0694">RNA-binding</keyword>
<comment type="similarity">
    <text evidence="4">Belongs to the CsrA/RsmA family.</text>
</comment>
<dbReference type="PANTHER" id="PTHR34984:SF1">
    <property type="entry name" value="CARBON STORAGE REGULATOR"/>
    <property type="match status" value="1"/>
</dbReference>
<dbReference type="InterPro" id="IPR003751">
    <property type="entry name" value="CsrA"/>
</dbReference>
<dbReference type="NCBIfam" id="TIGR00202">
    <property type="entry name" value="csrA"/>
    <property type="match status" value="1"/>
</dbReference>
<accession>A0ABX0JBS3</accession>
<comment type="subcellular location">
    <subcellularLocation>
        <location evidence="4">Cytoplasm</location>
    </subcellularLocation>
</comment>
<keyword evidence="4" id="KW-1005">Bacterial flagellum biogenesis</keyword>
<reference evidence="5" key="1">
    <citation type="submission" date="2020-03" db="EMBL/GenBank/DDBJ databases">
        <title>Draft sequencing of Paenibacilllus sp. S3N08.</title>
        <authorList>
            <person name="Kim D.-U."/>
        </authorList>
    </citation>
    <scope>NUCLEOTIDE SEQUENCE</scope>
    <source>
        <strain evidence="5">S3N08</strain>
    </source>
</reference>
<keyword evidence="4" id="KW-0678">Repressor</keyword>
<proteinExistence type="inferred from homology"/>
<name>A0ABX0JBS3_9BACL</name>
<dbReference type="Proteomes" id="UP001165962">
    <property type="component" value="Unassembled WGS sequence"/>
</dbReference>
<protein>
    <recommendedName>
        <fullName evidence="4">Translational regulator CsrA</fullName>
    </recommendedName>
</protein>
<evidence type="ECO:0000313" key="6">
    <source>
        <dbReference type="Proteomes" id="UP001165962"/>
    </source>
</evidence>
<evidence type="ECO:0000313" key="5">
    <source>
        <dbReference type="EMBL" id="NHN33869.1"/>
    </source>
</evidence>
<dbReference type="Pfam" id="PF02599">
    <property type="entry name" value="CsrA"/>
    <property type="match status" value="1"/>
</dbReference>
<keyword evidence="1 4" id="KW-0963">Cytoplasm</keyword>
<organism evidence="5 6">
    <name type="scientific">Paenibacillus agricola</name>
    <dbReference type="NCBI Taxonomy" id="2716264"/>
    <lineage>
        <taxon>Bacteria</taxon>
        <taxon>Bacillati</taxon>
        <taxon>Bacillota</taxon>
        <taxon>Bacilli</taxon>
        <taxon>Bacillales</taxon>
        <taxon>Paenibacillaceae</taxon>
        <taxon>Paenibacillus</taxon>
    </lineage>
</organism>
<dbReference type="NCBIfam" id="NF002469">
    <property type="entry name" value="PRK01712.1"/>
    <property type="match status" value="1"/>
</dbReference>
<evidence type="ECO:0000256" key="2">
    <source>
        <dbReference type="ARBA" id="ARBA00022845"/>
    </source>
</evidence>
<dbReference type="SUPFAM" id="SSF117130">
    <property type="entry name" value="CsrA-like"/>
    <property type="match status" value="1"/>
</dbReference>
<sequence length="78" mass="8769">MLVLARKKGESIIIGDQIEVVVLGVEGDVVKLGIQAPKNVQVNRKEIYEAIRQNNQEASTQIPDMEKLNKLYGKKEHL</sequence>
<dbReference type="RefSeq" id="WP_166154244.1">
    <property type="nucleotide sequence ID" value="NZ_JAAOIW010000014.1"/>
</dbReference>
<dbReference type="PANTHER" id="PTHR34984">
    <property type="entry name" value="CARBON STORAGE REGULATOR"/>
    <property type="match status" value="1"/>
</dbReference>
<dbReference type="HAMAP" id="MF_00167">
    <property type="entry name" value="CsrA"/>
    <property type="match status" value="1"/>
</dbReference>
<dbReference type="InterPro" id="IPR036107">
    <property type="entry name" value="CsrA_sf"/>
</dbReference>
<evidence type="ECO:0000256" key="1">
    <source>
        <dbReference type="ARBA" id="ARBA00022490"/>
    </source>
</evidence>
<evidence type="ECO:0000256" key="3">
    <source>
        <dbReference type="ARBA" id="ARBA00022884"/>
    </source>
</evidence>
<dbReference type="EMBL" id="JAAOIW010000014">
    <property type="protein sequence ID" value="NHN33869.1"/>
    <property type="molecule type" value="Genomic_DNA"/>
</dbReference>
<dbReference type="Gene3D" id="2.60.40.4380">
    <property type="entry name" value="Translational regulator CsrA"/>
    <property type="match status" value="1"/>
</dbReference>
<keyword evidence="2 4" id="KW-0810">Translation regulation</keyword>
<gene>
    <name evidence="4 5" type="primary">csrA</name>
    <name evidence="5" type="ORF">G9U52_29040</name>
</gene>
<keyword evidence="6" id="KW-1185">Reference proteome</keyword>
<comment type="function">
    <text evidence="4">A translational regulator that binds mRNA to regulate translation initiation and/or mRNA stability. Usually binds in the 5'-UTR at or near the Shine-Dalgarno sequence preventing ribosome-binding, thus repressing translation. Its main target seems to be the major flagellin gene, while its function is anatagonized by FliW.</text>
</comment>